<sequence>MAYLHAVLIYIPLLDPRVHLMREVVMILAKQNYSISDPEFLALVTSLIRGNMYPVAQRMPPVLITEVDLLTHLIRANARMYDSTFHFEYQDYCNRGFDRTCLRFFSNTMGFHRSREGRSSRSKLTVVPLDEAEETDIKDLWGAREEGGSVVHSIAIA</sequence>
<evidence type="ECO:0000313" key="2">
    <source>
        <dbReference type="Proteomes" id="UP000095192"/>
    </source>
</evidence>
<proteinExistence type="predicted"/>
<dbReference type="VEuPathDB" id="ToxoDB:cyc_05764"/>
<dbReference type="VEuPathDB" id="ToxoDB:LOC113146518"/>
<dbReference type="Proteomes" id="UP000095192">
    <property type="component" value="Unassembled WGS sequence"/>
</dbReference>
<protein>
    <submittedName>
        <fullName evidence="1">Uncharacterized protein</fullName>
    </submittedName>
</protein>
<gene>
    <name evidence="1" type="ORF">cyc_05764</name>
</gene>
<dbReference type="InParanoid" id="A0A1D3D108"/>
<comment type="caution">
    <text evidence="1">The sequence shown here is derived from an EMBL/GenBank/DDBJ whole genome shotgun (WGS) entry which is preliminary data.</text>
</comment>
<dbReference type="AlphaFoldDB" id="A0A1D3D108"/>
<dbReference type="EMBL" id="JROU02001199">
    <property type="protein sequence ID" value="OEH77136.1"/>
    <property type="molecule type" value="Genomic_DNA"/>
</dbReference>
<name>A0A1D3D108_9EIME</name>
<reference evidence="1 2" key="1">
    <citation type="journal article" date="2016" name="BMC Genomics">
        <title>Comparative genomics reveals Cyclospora cayetanensis possesses coccidia-like metabolism and invasion components but unique surface antigens.</title>
        <authorList>
            <person name="Liu S."/>
            <person name="Wang L."/>
            <person name="Zheng H."/>
            <person name="Xu Z."/>
            <person name="Roellig D.M."/>
            <person name="Li N."/>
            <person name="Frace M.A."/>
            <person name="Tang K."/>
            <person name="Arrowood M.J."/>
            <person name="Moss D.M."/>
            <person name="Zhang L."/>
            <person name="Feng Y."/>
            <person name="Xiao L."/>
        </authorList>
    </citation>
    <scope>NUCLEOTIDE SEQUENCE [LARGE SCALE GENOMIC DNA]</scope>
    <source>
        <strain evidence="1 2">CHN_HEN01</strain>
    </source>
</reference>
<organism evidence="1 2">
    <name type="scientific">Cyclospora cayetanensis</name>
    <dbReference type="NCBI Taxonomy" id="88456"/>
    <lineage>
        <taxon>Eukaryota</taxon>
        <taxon>Sar</taxon>
        <taxon>Alveolata</taxon>
        <taxon>Apicomplexa</taxon>
        <taxon>Conoidasida</taxon>
        <taxon>Coccidia</taxon>
        <taxon>Eucoccidiorida</taxon>
        <taxon>Eimeriorina</taxon>
        <taxon>Eimeriidae</taxon>
        <taxon>Cyclospora</taxon>
    </lineage>
</organism>
<keyword evidence="2" id="KW-1185">Reference proteome</keyword>
<evidence type="ECO:0000313" key="1">
    <source>
        <dbReference type="EMBL" id="OEH77136.1"/>
    </source>
</evidence>
<accession>A0A1D3D108</accession>